<feature type="domain" description="Cadherin" evidence="12">
    <location>
        <begin position="430"/>
        <end position="545"/>
    </location>
</feature>
<feature type="domain" description="Cadherin" evidence="12">
    <location>
        <begin position="783"/>
        <end position="896"/>
    </location>
</feature>
<dbReference type="InterPro" id="IPR013164">
    <property type="entry name" value="Cadherin_N"/>
</dbReference>
<dbReference type="InterPro" id="IPR015919">
    <property type="entry name" value="Cadherin-like_sf"/>
</dbReference>
<evidence type="ECO:0000256" key="6">
    <source>
        <dbReference type="ARBA" id="ARBA00022989"/>
    </source>
</evidence>
<dbReference type="AlphaFoldDB" id="A0A068WFD5"/>
<dbReference type="EMBL" id="LK028576">
    <property type="protein sequence ID" value="CDS16363.1"/>
    <property type="molecule type" value="Genomic_DNA"/>
</dbReference>
<protein>
    <submittedName>
        <fullName evidence="13 15">Protocadherin 9</fullName>
    </submittedName>
</protein>
<accession>A0A068WFD5</accession>
<dbReference type="PANTHER" id="PTHR24028">
    <property type="entry name" value="CADHERIN-87A"/>
    <property type="match status" value="1"/>
</dbReference>
<dbReference type="PANTHER" id="PTHR24028:SF146">
    <property type="entry name" value="CADHERIN 96CB, ISOFORM D-RELATED"/>
    <property type="match status" value="1"/>
</dbReference>
<evidence type="ECO:0000256" key="5">
    <source>
        <dbReference type="ARBA" id="ARBA00022889"/>
    </source>
</evidence>
<dbReference type="SMART" id="SM00112">
    <property type="entry name" value="CA"/>
    <property type="match status" value="6"/>
</dbReference>
<keyword evidence="4 9" id="KW-0106">Calcium</keyword>
<keyword evidence="7 10" id="KW-0472">Membrane</keyword>
<dbReference type="InterPro" id="IPR020894">
    <property type="entry name" value="Cadherin_CS"/>
</dbReference>
<keyword evidence="5" id="KW-0130">Cell adhesion</keyword>
<evidence type="ECO:0000256" key="8">
    <source>
        <dbReference type="ARBA" id="ARBA00023180"/>
    </source>
</evidence>
<feature type="domain" description="Cadherin" evidence="12">
    <location>
        <begin position="27"/>
        <end position="171"/>
    </location>
</feature>
<feature type="domain" description="Cadherin" evidence="12">
    <location>
        <begin position="301"/>
        <end position="421"/>
    </location>
</feature>
<evidence type="ECO:0000313" key="14">
    <source>
        <dbReference type="Proteomes" id="UP000492820"/>
    </source>
</evidence>
<gene>
    <name evidence="13" type="ORF">EgrG_000878500</name>
</gene>
<evidence type="ECO:0000313" key="15">
    <source>
        <dbReference type="WBParaSite" id="EgrG_000878500"/>
    </source>
</evidence>
<feature type="chain" id="PRO_5036289623" evidence="11">
    <location>
        <begin position="27"/>
        <end position="1260"/>
    </location>
</feature>
<reference evidence="13 14" key="1">
    <citation type="journal article" date="2013" name="Nature">
        <title>The genomes of four tapeworm species reveal adaptations to parasitism.</title>
        <authorList>
            <person name="Tsai I.J."/>
            <person name="Zarowiecki M."/>
            <person name="Holroyd N."/>
            <person name="Garciarrubio A."/>
            <person name="Sanchez-Flores A."/>
            <person name="Brooks K.L."/>
            <person name="Tracey A."/>
            <person name="Bobes R.J."/>
            <person name="Fragoso G."/>
            <person name="Sciutto E."/>
            <person name="Aslett M."/>
            <person name="Beasley H."/>
            <person name="Bennett H.M."/>
            <person name="Cai J."/>
            <person name="Camicia F."/>
            <person name="Clark R."/>
            <person name="Cucher M."/>
            <person name="De Silva N."/>
            <person name="Day T.A."/>
            <person name="Deplazes P."/>
            <person name="Estrada K."/>
            <person name="Fernandez C."/>
            <person name="Holland P.W."/>
            <person name="Hou J."/>
            <person name="Hu S."/>
            <person name="Huckvale T."/>
            <person name="Hung S.S."/>
            <person name="Kamenetzky L."/>
            <person name="Keane J.A."/>
            <person name="Kiss F."/>
            <person name="Koziol U."/>
            <person name="Lambert O."/>
            <person name="Liu K."/>
            <person name="Luo X."/>
            <person name="Luo Y."/>
            <person name="Macchiaroli N."/>
            <person name="Nichol S."/>
            <person name="Paps J."/>
            <person name="Parkinson J."/>
            <person name="Pouchkina-Stantcheva N."/>
            <person name="Riddiford N."/>
            <person name="Rosenzvit M."/>
            <person name="Salinas G."/>
            <person name="Wasmuth J.D."/>
            <person name="Zamanian M."/>
            <person name="Zheng Y."/>
            <person name="Cai X."/>
            <person name="Soberon X."/>
            <person name="Olson P.D."/>
            <person name="Laclette J.P."/>
            <person name="Brehm K."/>
            <person name="Berriman M."/>
            <person name="Garciarrubio A."/>
            <person name="Bobes R.J."/>
            <person name="Fragoso G."/>
            <person name="Sanchez-Flores A."/>
            <person name="Estrada K."/>
            <person name="Cevallos M.A."/>
            <person name="Morett E."/>
            <person name="Gonzalez V."/>
            <person name="Portillo T."/>
            <person name="Ochoa-Leyva A."/>
            <person name="Jose M.V."/>
            <person name="Sciutto E."/>
            <person name="Landa A."/>
            <person name="Jimenez L."/>
            <person name="Valdes V."/>
            <person name="Carrero J.C."/>
            <person name="Larralde C."/>
            <person name="Morales-Montor J."/>
            <person name="Limon-Lason J."/>
            <person name="Soberon X."/>
            <person name="Laclette J.P."/>
        </authorList>
    </citation>
    <scope>NUCLEOTIDE SEQUENCE [LARGE SCALE GENOMIC DNA]</scope>
</reference>
<evidence type="ECO:0000256" key="1">
    <source>
        <dbReference type="ARBA" id="ARBA00004167"/>
    </source>
</evidence>
<dbReference type="GO" id="GO:0005886">
    <property type="term" value="C:plasma membrane"/>
    <property type="evidence" value="ECO:0007669"/>
    <property type="project" value="InterPro"/>
</dbReference>
<dbReference type="Pfam" id="PF00028">
    <property type="entry name" value="Cadherin"/>
    <property type="match status" value="4"/>
</dbReference>
<dbReference type="Proteomes" id="UP000492820">
    <property type="component" value="Unassembled WGS sequence"/>
</dbReference>
<dbReference type="PRINTS" id="PR00205">
    <property type="entry name" value="CADHERIN"/>
</dbReference>
<keyword evidence="3" id="KW-0677">Repeat</keyword>
<dbReference type="FunFam" id="2.60.40.60:FF:000020">
    <property type="entry name" value="Dachsous cadherin-related 1b"/>
    <property type="match status" value="1"/>
</dbReference>
<evidence type="ECO:0000256" key="2">
    <source>
        <dbReference type="ARBA" id="ARBA00022692"/>
    </source>
</evidence>
<organism evidence="13">
    <name type="scientific">Echinococcus granulosus</name>
    <name type="common">Hydatid tapeworm</name>
    <dbReference type="NCBI Taxonomy" id="6210"/>
    <lineage>
        <taxon>Eukaryota</taxon>
        <taxon>Metazoa</taxon>
        <taxon>Spiralia</taxon>
        <taxon>Lophotrochozoa</taxon>
        <taxon>Platyhelminthes</taxon>
        <taxon>Cestoda</taxon>
        <taxon>Eucestoda</taxon>
        <taxon>Cyclophyllidea</taxon>
        <taxon>Taeniidae</taxon>
        <taxon>Echinococcus</taxon>
        <taxon>Echinococcus granulosus group</taxon>
    </lineage>
</organism>
<keyword evidence="2 10" id="KW-0812">Transmembrane</keyword>
<dbReference type="PROSITE" id="PS00232">
    <property type="entry name" value="CADHERIN_1"/>
    <property type="match status" value="1"/>
</dbReference>
<evidence type="ECO:0000256" key="7">
    <source>
        <dbReference type="ARBA" id="ARBA00023136"/>
    </source>
</evidence>
<feature type="signal peptide" evidence="11">
    <location>
        <begin position="1"/>
        <end position="26"/>
    </location>
</feature>
<evidence type="ECO:0000256" key="11">
    <source>
        <dbReference type="SAM" id="SignalP"/>
    </source>
</evidence>
<dbReference type="GO" id="GO:0005509">
    <property type="term" value="F:calcium ion binding"/>
    <property type="evidence" value="ECO:0007669"/>
    <property type="project" value="UniProtKB-UniRule"/>
</dbReference>
<proteinExistence type="predicted"/>
<feature type="domain" description="Cadherin" evidence="12">
    <location>
        <begin position="663"/>
        <end position="777"/>
    </location>
</feature>
<feature type="transmembrane region" description="Helical" evidence="10">
    <location>
        <begin position="929"/>
        <end position="953"/>
    </location>
</feature>
<evidence type="ECO:0000256" key="9">
    <source>
        <dbReference type="PROSITE-ProRule" id="PRU00043"/>
    </source>
</evidence>
<dbReference type="Pfam" id="PF08266">
    <property type="entry name" value="Cadherin_2"/>
    <property type="match status" value="1"/>
</dbReference>
<dbReference type="InterPro" id="IPR050174">
    <property type="entry name" value="Protocadherin/Cadherin-CA"/>
</dbReference>
<dbReference type="GO" id="GO:0007156">
    <property type="term" value="P:homophilic cell adhesion via plasma membrane adhesion molecules"/>
    <property type="evidence" value="ECO:0007669"/>
    <property type="project" value="InterPro"/>
</dbReference>
<keyword evidence="6 10" id="KW-1133">Transmembrane helix</keyword>
<dbReference type="PROSITE" id="PS50268">
    <property type="entry name" value="CADHERIN_2"/>
    <property type="match status" value="7"/>
</dbReference>
<comment type="subcellular location">
    <subcellularLocation>
        <location evidence="1">Membrane</location>
        <topology evidence="1">Single-pass membrane protein</topology>
    </subcellularLocation>
</comment>
<dbReference type="SUPFAM" id="SSF49313">
    <property type="entry name" value="Cadherin-like"/>
    <property type="match status" value="6"/>
</dbReference>
<keyword evidence="8" id="KW-0325">Glycoprotein</keyword>
<reference evidence="15" key="3">
    <citation type="submission" date="2020-10" db="UniProtKB">
        <authorList>
            <consortium name="WormBaseParasite"/>
        </authorList>
    </citation>
    <scope>IDENTIFICATION</scope>
</reference>
<dbReference type="CDD" id="cd11304">
    <property type="entry name" value="Cadherin_repeat"/>
    <property type="match status" value="6"/>
</dbReference>
<feature type="domain" description="Cadherin" evidence="12">
    <location>
        <begin position="546"/>
        <end position="662"/>
    </location>
</feature>
<feature type="domain" description="Cadherin" evidence="12">
    <location>
        <begin position="172"/>
        <end position="300"/>
    </location>
</feature>
<evidence type="ECO:0000259" key="12">
    <source>
        <dbReference type="PROSITE" id="PS50268"/>
    </source>
</evidence>
<dbReference type="Gene3D" id="2.60.40.60">
    <property type="entry name" value="Cadherins"/>
    <property type="match status" value="7"/>
</dbReference>
<evidence type="ECO:0000256" key="3">
    <source>
        <dbReference type="ARBA" id="ARBA00022737"/>
    </source>
</evidence>
<reference evidence="13" key="2">
    <citation type="submission" date="2014-06" db="EMBL/GenBank/DDBJ databases">
        <authorList>
            <person name="Aslett M."/>
        </authorList>
    </citation>
    <scope>NUCLEOTIDE SEQUENCE</scope>
</reference>
<keyword evidence="11" id="KW-0732">Signal</keyword>
<evidence type="ECO:0000256" key="4">
    <source>
        <dbReference type="ARBA" id="ARBA00022837"/>
    </source>
</evidence>
<dbReference type="OrthoDB" id="6256733at2759"/>
<dbReference type="WBParaSite" id="EgrG_000878500">
    <property type="protein sequence ID" value="EgrG_000878500"/>
    <property type="gene ID" value="EgrG_000878500"/>
</dbReference>
<sequence>MPSIFITSIATFTVTLLLLHAAFTDAQKTSVAFVINEELPIGERVGSLTEKLALDITSRSEVNFVPLIDLRLVNFNRTSGLITVRQRIDRESLCKETGACCPGRSVIPPPVSTFHDVLLPHLSDVQYPRCAIKMLVMDQRPQTPLSQQSQEHLLIQVVIYVNDLNDNPPAWSPDRLELEIPEHTVIGRKFQLPEAADPDEGPENTVQSYRLIPSDPHDHESTVRGLASDAFKLSSELIERSPGAPYKFALGLKVEADLDREKQSAYYFLLIATDGGSPQLTGSLSVIIRITDINDQTPYFRQTNPSVEILENTAVGTQIYTAVAMDDDPSDANRLEYRMGSTASAEVQRLFSIDSRIGSVVVSGDIDYESAPILPNRDSKDPLFSDDYGYLIPIEVTDQAHIAETKLRVHVLNTNDNPPTISIQSPLQRSISKGEFYIHEDAPVGTLVATITMSDADEKTGSERGFPNRASIPYCSTTNTFFTVQPLHSAMRNLFKLVTSKPLDHETKSTHGVMIVCHDAGQPVLSTKQYLTVRLEDVNDSPPVFEKAVYYARISEGLPVHTPILKIHASDADSGEAAEVRYRFVSSGRQMDYDSMVLLDEKSGQIRSGAVFDQESIKSINFTVEAVDCASGNGTSCGGRVNTATTEVIVLIEDINDCPPEFEHQSYEFTIEEGHVSKVPVGKVHATDRDADGKNNRVRYQINDEETSSLLEGIQPSRLFTITPTGELYTNSVPIDREQIPLLTFSVVAMDSGEPPLSAFATVIIRIEDVNDNGPQWVYPPPGPQAASINISAYSTVGMVVARLEAIDLDIGVNGQIEYEIIRGNSQKYFDLDHLSGTLYLTKALEVNNGNNSMNEQAAPSSFALSLKATDGGDPPRSNTSLLRIIVQSIEAFPLDSQSADLVGTGGKNQHFSSNSYFKQQSGYVDRDLLIMIVMIIITLLVSVLLIMAIVLLRCRQIHSTREVGIDPQMDGSASAGVGIVRVAQVKPRAWLPPPSQDSSAKSGFTLESSKSETAAFDRHSHYMTAADTILKSADSTFGRFSPTLIVSPHLSVPTTTTFQRANHSTEPSPTGAMVYTAEAVAGNPSPRCVQQMCATLPNNVTAVTPAAVAGSKTGLDFAGRCYMTLNPELYEIEYPYGQLKYHSGVYHQSPRRINSPRTCGAFVKSTPNIVDIEPPPIATTFGESVEVPQGETQKRCRFKIDPSGSRLTPVLGNFDTSESTEETVDGVELEVDAIQMKRLRNAGRNSGIFGEDTLLVDIH</sequence>
<evidence type="ECO:0000256" key="10">
    <source>
        <dbReference type="SAM" id="Phobius"/>
    </source>
</evidence>
<name>A0A068WFD5_ECHGR</name>
<dbReference type="InterPro" id="IPR002126">
    <property type="entry name" value="Cadherin-like_dom"/>
</dbReference>
<evidence type="ECO:0000313" key="13">
    <source>
        <dbReference type="EMBL" id="CDS16363.1"/>
    </source>
</evidence>